<dbReference type="InterPro" id="IPR051784">
    <property type="entry name" value="Nod_factor_ABC_transporter"/>
</dbReference>
<gene>
    <name evidence="7" type="ORF">DVS28_a3095</name>
</gene>
<keyword evidence="8" id="KW-1185">Reference proteome</keyword>
<dbReference type="PANTHER" id="PTHR43229:SF2">
    <property type="entry name" value="NODULATION PROTEIN J"/>
    <property type="match status" value="1"/>
</dbReference>
<feature type="transmembrane region" description="Helical" evidence="5">
    <location>
        <begin position="73"/>
        <end position="97"/>
    </location>
</feature>
<evidence type="ECO:0000256" key="5">
    <source>
        <dbReference type="RuleBase" id="RU361157"/>
    </source>
</evidence>
<keyword evidence="3 5" id="KW-1133">Transmembrane helix</keyword>
<feature type="transmembrane region" description="Helical" evidence="5">
    <location>
        <begin position="190"/>
        <end position="214"/>
    </location>
</feature>
<organism evidence="7 8">
    <name type="scientific">Euzebya pacifica</name>
    <dbReference type="NCBI Taxonomy" id="1608957"/>
    <lineage>
        <taxon>Bacteria</taxon>
        <taxon>Bacillati</taxon>
        <taxon>Actinomycetota</taxon>
        <taxon>Nitriliruptoria</taxon>
        <taxon>Euzebyales</taxon>
    </lineage>
</organism>
<evidence type="ECO:0000313" key="8">
    <source>
        <dbReference type="Proteomes" id="UP000264006"/>
    </source>
</evidence>
<feature type="transmembrane region" description="Helical" evidence="5">
    <location>
        <begin position="42"/>
        <end position="61"/>
    </location>
</feature>
<feature type="domain" description="ABC transmembrane type-2" evidence="6">
    <location>
        <begin position="41"/>
        <end position="282"/>
    </location>
</feature>
<evidence type="ECO:0000259" key="6">
    <source>
        <dbReference type="PROSITE" id="PS51012"/>
    </source>
</evidence>
<reference evidence="7 8" key="1">
    <citation type="submission" date="2018-09" db="EMBL/GenBank/DDBJ databases">
        <title>Complete genome sequence of Euzebya sp. DY32-46 isolated from seawater of Pacific Ocean.</title>
        <authorList>
            <person name="Xu L."/>
            <person name="Wu Y.-H."/>
            <person name="Xu X.-W."/>
        </authorList>
    </citation>
    <scope>NUCLEOTIDE SEQUENCE [LARGE SCALE GENOMIC DNA]</scope>
    <source>
        <strain evidence="7 8">DY32-46</strain>
    </source>
</reference>
<dbReference type="GO" id="GO:0043190">
    <property type="term" value="C:ATP-binding cassette (ABC) transporter complex"/>
    <property type="evidence" value="ECO:0007669"/>
    <property type="project" value="InterPro"/>
</dbReference>
<dbReference type="Pfam" id="PF01061">
    <property type="entry name" value="ABC2_membrane"/>
    <property type="match status" value="1"/>
</dbReference>
<feature type="transmembrane region" description="Helical" evidence="5">
    <location>
        <begin position="156"/>
        <end position="178"/>
    </location>
</feature>
<protein>
    <recommendedName>
        <fullName evidence="5">Transport permease protein</fullName>
    </recommendedName>
</protein>
<dbReference type="PIRSF" id="PIRSF006648">
    <property type="entry name" value="DrrB"/>
    <property type="match status" value="1"/>
</dbReference>
<keyword evidence="4 5" id="KW-0472">Membrane</keyword>
<evidence type="ECO:0000256" key="1">
    <source>
        <dbReference type="ARBA" id="ARBA00004141"/>
    </source>
</evidence>
<evidence type="ECO:0000313" key="7">
    <source>
        <dbReference type="EMBL" id="AXV07771.1"/>
    </source>
</evidence>
<sequence length="283" mass="30274">MSAVPTTVPTASVPRRGVVAAVIDAWVMFGRNLRRYQRQPQIAVFVLVQPIMFVLLFRYVFGGSIPTPGLDYVQYLMPGIIVQSVTFSTIGTAIGIAEDLKGGMLDRFRSLPMSRSAVLSGRILADVLVSVVSLVVMLAVAYLVGFRITTGPLQALGALLLIVAFSLAFAWIAAYIGLALKEPEAVQGAGFVWMFPLAFASSVFVLPATMPGWLQGFATHNPLSRLANAARSLTIGGYPCGPSLEQTTLCTGVADQALLVLAWTAAIAAVFLPLAARMWKRLD</sequence>
<dbReference type="PROSITE" id="PS51012">
    <property type="entry name" value="ABC_TM2"/>
    <property type="match status" value="1"/>
</dbReference>
<feature type="transmembrane region" description="Helical" evidence="5">
    <location>
        <begin position="118"/>
        <end position="144"/>
    </location>
</feature>
<dbReference type="AlphaFoldDB" id="A0A346XZX4"/>
<name>A0A346XZX4_9ACTN</name>
<accession>A0A346XZX4</accession>
<dbReference type="RefSeq" id="WP_216826058.1">
    <property type="nucleotide sequence ID" value="NZ_CP031165.1"/>
</dbReference>
<dbReference type="InterPro" id="IPR047817">
    <property type="entry name" value="ABC2_TM_bact-type"/>
</dbReference>
<keyword evidence="5" id="KW-1003">Cell membrane</keyword>
<keyword evidence="2 5" id="KW-0812">Transmembrane</keyword>
<evidence type="ECO:0000256" key="2">
    <source>
        <dbReference type="ARBA" id="ARBA00022692"/>
    </source>
</evidence>
<dbReference type="InterPro" id="IPR013525">
    <property type="entry name" value="ABC2_TM"/>
</dbReference>
<proteinExistence type="inferred from homology"/>
<evidence type="ECO:0000256" key="4">
    <source>
        <dbReference type="ARBA" id="ARBA00023136"/>
    </source>
</evidence>
<dbReference type="PANTHER" id="PTHR43229">
    <property type="entry name" value="NODULATION PROTEIN J"/>
    <property type="match status" value="1"/>
</dbReference>
<comment type="subcellular location">
    <subcellularLocation>
        <location evidence="5">Cell membrane</location>
        <topology evidence="5">Multi-pass membrane protein</topology>
    </subcellularLocation>
    <subcellularLocation>
        <location evidence="1">Membrane</location>
        <topology evidence="1">Multi-pass membrane protein</topology>
    </subcellularLocation>
</comment>
<feature type="transmembrane region" description="Helical" evidence="5">
    <location>
        <begin position="257"/>
        <end position="276"/>
    </location>
</feature>
<comment type="similarity">
    <text evidence="5">Belongs to the ABC-2 integral membrane protein family.</text>
</comment>
<evidence type="ECO:0000256" key="3">
    <source>
        <dbReference type="ARBA" id="ARBA00022989"/>
    </source>
</evidence>
<dbReference type="KEGG" id="euz:DVS28_a3095"/>
<keyword evidence="5" id="KW-0813">Transport</keyword>
<dbReference type="InterPro" id="IPR000412">
    <property type="entry name" value="ABC_2_transport"/>
</dbReference>
<dbReference type="Proteomes" id="UP000264006">
    <property type="component" value="Chromosome"/>
</dbReference>
<dbReference type="GO" id="GO:0140359">
    <property type="term" value="F:ABC-type transporter activity"/>
    <property type="evidence" value="ECO:0007669"/>
    <property type="project" value="InterPro"/>
</dbReference>
<dbReference type="EMBL" id="CP031165">
    <property type="protein sequence ID" value="AXV07771.1"/>
    <property type="molecule type" value="Genomic_DNA"/>
</dbReference>